<dbReference type="SUPFAM" id="SSF142877">
    <property type="entry name" value="EndoU-like"/>
    <property type="match status" value="1"/>
</dbReference>
<reference evidence="12 13" key="1">
    <citation type="submission" date="2020-02" db="EMBL/GenBank/DDBJ databases">
        <title>Bacillus aquiflavi sp. nov., isolated from yellow water of strong flavor Chinese baijiu in Yibin region of China.</title>
        <authorList>
            <person name="Xie J."/>
        </authorList>
    </citation>
    <scope>NUCLEOTIDE SEQUENCE [LARGE SCALE GENOMIC DNA]</scope>
    <source>
        <strain evidence="12 13">SA4</strain>
    </source>
</reference>
<evidence type="ECO:0000256" key="2">
    <source>
        <dbReference type="ARBA" id="ARBA00010168"/>
    </source>
</evidence>
<dbReference type="GO" id="GO:0016829">
    <property type="term" value="F:lyase activity"/>
    <property type="evidence" value="ECO:0007669"/>
    <property type="project" value="UniProtKB-KW"/>
</dbReference>
<evidence type="ECO:0000313" key="12">
    <source>
        <dbReference type="EMBL" id="NEY73064.1"/>
    </source>
</evidence>
<keyword evidence="4" id="KW-0540">Nuclease</keyword>
<evidence type="ECO:0000256" key="3">
    <source>
        <dbReference type="ARBA" id="ARBA00011245"/>
    </source>
</evidence>
<dbReference type="PANTHER" id="PTHR12439:SF11">
    <property type="entry name" value="URIDYLATE-SPECIFIC ENDORIBONUCLEASE"/>
    <property type="match status" value="1"/>
</dbReference>
<evidence type="ECO:0000256" key="9">
    <source>
        <dbReference type="ARBA" id="ARBA00023211"/>
    </source>
</evidence>
<comment type="cofactor">
    <cofactor evidence="1">
        <name>Mn(2+)</name>
        <dbReference type="ChEBI" id="CHEBI:29035"/>
    </cofactor>
</comment>
<dbReference type="EMBL" id="JAAIWM010000005">
    <property type="protein sequence ID" value="NEY73064.1"/>
    <property type="molecule type" value="Genomic_DNA"/>
</dbReference>
<dbReference type="GO" id="GO:0016787">
    <property type="term" value="F:hydrolase activity"/>
    <property type="evidence" value="ECO:0007669"/>
    <property type="project" value="UniProtKB-KW"/>
</dbReference>
<protein>
    <recommendedName>
        <fullName evidence="11">EndoU domain-containing protein</fullName>
    </recommendedName>
</protein>
<dbReference type="PANTHER" id="PTHR12439">
    <property type="entry name" value="PLACENTAL PROTEIN 11-RELATED"/>
    <property type="match status" value="1"/>
</dbReference>
<dbReference type="InterPro" id="IPR018998">
    <property type="entry name" value="EndoU_C"/>
</dbReference>
<dbReference type="Pfam" id="PF09412">
    <property type="entry name" value="XendoU"/>
    <property type="match status" value="1"/>
</dbReference>
<organism evidence="12 13">
    <name type="scientific">Bacillus mesophilus</name>
    <dbReference type="NCBI Taxonomy" id="1808955"/>
    <lineage>
        <taxon>Bacteria</taxon>
        <taxon>Bacillati</taxon>
        <taxon>Bacillota</taxon>
        <taxon>Bacilli</taxon>
        <taxon>Bacillales</taxon>
        <taxon>Bacillaceae</taxon>
        <taxon>Bacillus</taxon>
    </lineage>
</organism>
<keyword evidence="7" id="KW-0378">Hydrolase</keyword>
<dbReference type="InterPro" id="IPR039787">
    <property type="entry name" value="ENDOU"/>
</dbReference>
<accession>A0A6M0Q9N4</accession>
<evidence type="ECO:0000256" key="6">
    <source>
        <dbReference type="ARBA" id="ARBA00022759"/>
    </source>
</evidence>
<comment type="similarity">
    <text evidence="2">Belongs to the ENDOU family.</text>
</comment>
<dbReference type="CDD" id="cd21159">
    <property type="entry name" value="XendoU"/>
    <property type="match status" value="1"/>
</dbReference>
<keyword evidence="6" id="KW-0255">Endonuclease</keyword>
<dbReference type="AlphaFoldDB" id="A0A6M0Q9N4"/>
<comment type="subunit">
    <text evidence="3">Monomer.</text>
</comment>
<sequence length="281" mass="33066">MNIYQAIWDADMNGNGIRPMFNKECTELSHGYVVVNSKISQFEHHIFNEVYLPEHKSDSYQLVQALFDNFTLNQTSKEKILEKESLEVEEFLRYVIQTPPIEIAKQYIKRQIHKNFTEEEWYTHLYDLWFRPFNFESGKDLTGFEHVFIGEQKGKNLAGHHFWYKHWLEENGELNPLHKDQIDINHSKNNKKVACTPDFISVGYCINAYDYEKQRYINLLKKKCAFFVGVSAEGLMAMGTVRAMLQDLIPEEFSINNSCYKLGLYMSPDGKSIRTLYPFLL</sequence>
<dbReference type="GO" id="GO:0004521">
    <property type="term" value="F:RNA endonuclease activity"/>
    <property type="evidence" value="ECO:0007669"/>
    <property type="project" value="InterPro"/>
</dbReference>
<dbReference type="GO" id="GO:0003723">
    <property type="term" value="F:RNA binding"/>
    <property type="evidence" value="ECO:0007669"/>
    <property type="project" value="UniProtKB-KW"/>
</dbReference>
<evidence type="ECO:0000256" key="7">
    <source>
        <dbReference type="ARBA" id="ARBA00022801"/>
    </source>
</evidence>
<evidence type="ECO:0000313" key="13">
    <source>
        <dbReference type="Proteomes" id="UP000481043"/>
    </source>
</evidence>
<dbReference type="GO" id="GO:0046872">
    <property type="term" value="F:metal ion binding"/>
    <property type="evidence" value="ECO:0007669"/>
    <property type="project" value="UniProtKB-KW"/>
</dbReference>
<proteinExistence type="inferred from homology"/>
<gene>
    <name evidence="12" type="ORF">G4D63_15105</name>
</gene>
<evidence type="ECO:0000256" key="10">
    <source>
        <dbReference type="ARBA" id="ARBA00023239"/>
    </source>
</evidence>
<comment type="caution">
    <text evidence="12">The sequence shown here is derived from an EMBL/GenBank/DDBJ whole genome shotgun (WGS) entry which is preliminary data.</text>
</comment>
<dbReference type="RefSeq" id="WP_163180527.1">
    <property type="nucleotide sequence ID" value="NZ_JAAIWM010000005.1"/>
</dbReference>
<evidence type="ECO:0000256" key="1">
    <source>
        <dbReference type="ARBA" id="ARBA00001936"/>
    </source>
</evidence>
<keyword evidence="5" id="KW-0479">Metal-binding</keyword>
<keyword evidence="10" id="KW-0456">Lyase</keyword>
<evidence type="ECO:0000256" key="4">
    <source>
        <dbReference type="ARBA" id="ARBA00022722"/>
    </source>
</evidence>
<name>A0A6M0Q9N4_9BACI</name>
<keyword evidence="13" id="KW-1185">Reference proteome</keyword>
<keyword evidence="8" id="KW-0694">RNA-binding</keyword>
<feature type="domain" description="EndoU" evidence="11">
    <location>
        <begin position="1"/>
        <end position="281"/>
    </location>
</feature>
<evidence type="ECO:0000259" key="11">
    <source>
        <dbReference type="PROSITE" id="PS51959"/>
    </source>
</evidence>
<evidence type="ECO:0000256" key="5">
    <source>
        <dbReference type="ARBA" id="ARBA00022723"/>
    </source>
</evidence>
<dbReference type="InterPro" id="IPR037227">
    <property type="entry name" value="EndoU-like"/>
</dbReference>
<evidence type="ECO:0000256" key="8">
    <source>
        <dbReference type="ARBA" id="ARBA00022884"/>
    </source>
</evidence>
<dbReference type="Proteomes" id="UP000481043">
    <property type="component" value="Unassembled WGS sequence"/>
</dbReference>
<dbReference type="PROSITE" id="PS51959">
    <property type="entry name" value="ENDOU"/>
    <property type="match status" value="1"/>
</dbReference>
<keyword evidence="9" id="KW-0464">Manganese</keyword>